<keyword evidence="9" id="KW-0446">Lipid-binding</keyword>
<dbReference type="GO" id="GO:0061817">
    <property type="term" value="P:endoplasmic reticulum-plasma membrane tethering"/>
    <property type="evidence" value="ECO:0007669"/>
    <property type="project" value="InterPro"/>
</dbReference>
<dbReference type="GO" id="GO:0005789">
    <property type="term" value="C:endoplasmic reticulum membrane"/>
    <property type="evidence" value="ECO:0007669"/>
    <property type="project" value="UniProtKB-SubCell"/>
</dbReference>
<evidence type="ECO:0000259" key="13">
    <source>
        <dbReference type="PROSITE" id="PS50004"/>
    </source>
</evidence>
<reference evidence="15 16" key="1">
    <citation type="journal article" date="2019" name="Environ. Microbiol.">
        <title>At the nexus of three kingdoms: the genome of the mycorrhizal fungus Gigaspora margarita provides insights into plant, endobacterial and fungal interactions.</title>
        <authorList>
            <person name="Venice F."/>
            <person name="Ghignone S."/>
            <person name="Salvioli di Fossalunga A."/>
            <person name="Amselem J."/>
            <person name="Novero M."/>
            <person name="Xianan X."/>
            <person name="Sedzielewska Toro K."/>
            <person name="Morin E."/>
            <person name="Lipzen A."/>
            <person name="Grigoriev I.V."/>
            <person name="Henrissat B."/>
            <person name="Martin F.M."/>
            <person name="Bonfante P."/>
        </authorList>
    </citation>
    <scope>NUCLEOTIDE SEQUENCE [LARGE SCALE GENOMIC DNA]</scope>
    <source>
        <strain evidence="15 16">BEG34</strain>
    </source>
</reference>
<feature type="domain" description="SMP-LTD" evidence="14">
    <location>
        <begin position="253"/>
        <end position="448"/>
    </location>
</feature>
<keyword evidence="10 12" id="KW-0472">Membrane</keyword>
<evidence type="ECO:0000256" key="4">
    <source>
        <dbReference type="ARBA" id="ARBA00022692"/>
    </source>
</evidence>
<dbReference type="SMART" id="SM00239">
    <property type="entry name" value="C2"/>
    <property type="match status" value="2"/>
</dbReference>
<dbReference type="CDD" id="cd04052">
    <property type="entry name" value="C2B_Tricalbin-like"/>
    <property type="match status" value="1"/>
</dbReference>
<dbReference type="InterPro" id="IPR000008">
    <property type="entry name" value="C2_dom"/>
</dbReference>
<evidence type="ECO:0000256" key="10">
    <source>
        <dbReference type="ARBA" id="ARBA00023136"/>
    </source>
</evidence>
<keyword evidence="4 12" id="KW-0812">Transmembrane</keyword>
<keyword evidence="8" id="KW-0445">Lipid transport</keyword>
<dbReference type="GO" id="GO:0006869">
    <property type="term" value="P:lipid transport"/>
    <property type="evidence" value="ECO:0007669"/>
    <property type="project" value="UniProtKB-KW"/>
</dbReference>
<organism evidence="15 16">
    <name type="scientific">Gigaspora margarita</name>
    <dbReference type="NCBI Taxonomy" id="4874"/>
    <lineage>
        <taxon>Eukaryota</taxon>
        <taxon>Fungi</taxon>
        <taxon>Fungi incertae sedis</taxon>
        <taxon>Mucoromycota</taxon>
        <taxon>Glomeromycotina</taxon>
        <taxon>Glomeromycetes</taxon>
        <taxon>Diversisporales</taxon>
        <taxon>Gigasporaceae</taxon>
        <taxon>Gigaspora</taxon>
    </lineage>
</organism>
<evidence type="ECO:0000259" key="14">
    <source>
        <dbReference type="PROSITE" id="PS51847"/>
    </source>
</evidence>
<sequence>MEIVLPEFRVLDATSSSDSNSLSSTKKLEIYETKSQISSSSTKKLEIYETKSQISSLRNNDHNRIKSISSNIYPGNSYENHVNGNLLEPRMIKNRTRNSIRNSTNSCSSQRTLVNLDPELSEDDNSIMESGDEQTSGDKKTSRNAQTSADKKPSSNVQISDEYKKNKSTSYSNVRNDRGSLLRNPNTDLGVFLMILLVSLASYILGSLGSIYIWMFMLYHCVKWYINTIKCDNESIEWEIKRQISMDKLKRNEGETVEWLNYLLLQIWRTLDPSLLVGLRDMLEDAMSRSAPSFVRATDIEAFEIGLIAPRIDHIKVFPPSESEGYEDVLIGEARFSFRARSKTLQDPPPPHILAWIKTGISALIPIRVEILALVASVHFEIKLTGTSPFVSTARISFLNVPLYETSIMPLIPMNIAQFPLIKQFISTAVRSVFEDLTYPKFKDINLGELLSASTDNDIQAIGIMKVGIFEARNLTKVDVHGENDPYVISSLDPTPYMNTHNTTRIIENCANPKWNETFFHKIPQLDIVDEHIKFKLGVMDWDRFTPDDPIGNVWIDIKNVIGDGTKGVKISDGWQNLYLKPTDSSSSRGQLRFRLEYFPKLPKNIEPSHDQTSGILGLQIHQAMGLQITAAPYAKEAGVVLSDNVYNAVYPNPYCVVYLNDIRAFRTRAKLNNTAPYWNASTEQFVKDWRTAVVRIVVKDQKDLEYDPVIGMATIPLKGLIEHKGKQGAKWYPLRHGVGCGKVRLSFVFRSIAINLTPEEKGYDVGTLLVHSIVAEDLDSKLACNNMSLTLSLCGSSENEQCTILSHGNPPSWLVTSNCADNQNKLQFGVLRRHRTGLIITLKQRGIFGMTYNVGTANFWLKDIQDCKEIEVKLPIYAKNSENSSILQNQEVQEPIGNLANEISYSKNGNVEDNQSNAGEGSSKIISFNESHEYISNEPQSKKIIYDEPQQLNTSEESSNIAPNELSQQESCHGFSSLSNDTKKQVRGYLKVKLYFRPGLSTAHEEDIRKSLTGVNANILELNPFQNVQIRRDDDETDMFDIEERNIPDDTEMYEDEIGSGRRINRVHRRKSMRQLQWVKDLVRAQVTKKMTGKKDWEEQEIIEHEV</sequence>
<dbReference type="EMBL" id="WTPW01001366">
    <property type="protein sequence ID" value="KAF0440401.1"/>
    <property type="molecule type" value="Genomic_DNA"/>
</dbReference>
<keyword evidence="5" id="KW-0677">Repeat</keyword>
<evidence type="ECO:0000256" key="7">
    <source>
        <dbReference type="ARBA" id="ARBA00022989"/>
    </source>
</evidence>
<keyword evidence="2" id="KW-0813">Transport</keyword>
<evidence type="ECO:0000256" key="8">
    <source>
        <dbReference type="ARBA" id="ARBA00023055"/>
    </source>
</evidence>
<dbReference type="InterPro" id="IPR057349">
    <property type="entry name" value="C2_Mug190_3rd"/>
</dbReference>
<dbReference type="CDD" id="cd00030">
    <property type="entry name" value="C2"/>
    <property type="match status" value="1"/>
</dbReference>
<dbReference type="PROSITE" id="PS51847">
    <property type="entry name" value="SMP"/>
    <property type="match status" value="1"/>
</dbReference>
<evidence type="ECO:0000256" key="1">
    <source>
        <dbReference type="ARBA" id="ARBA00004586"/>
    </source>
</evidence>
<keyword evidence="3" id="KW-0597">Phosphoprotein</keyword>
<evidence type="ECO:0000256" key="5">
    <source>
        <dbReference type="ARBA" id="ARBA00022737"/>
    </source>
</evidence>
<keyword evidence="7 12" id="KW-1133">Transmembrane helix</keyword>
<feature type="compositionally biased region" description="Acidic residues" evidence="11">
    <location>
        <begin position="119"/>
        <end position="132"/>
    </location>
</feature>
<protein>
    <submittedName>
        <fullName evidence="15">C2 domain-containing protein</fullName>
    </submittedName>
</protein>
<dbReference type="AlphaFoldDB" id="A0A8H3XC93"/>
<feature type="compositionally biased region" description="Low complexity" evidence="11">
    <location>
        <begin position="99"/>
        <end position="109"/>
    </location>
</feature>
<dbReference type="Pfam" id="PF25669">
    <property type="entry name" value="SMP_MUG190-like"/>
    <property type="match status" value="1"/>
</dbReference>
<comment type="subcellular location">
    <subcellularLocation>
        <location evidence="1">Endoplasmic reticulum membrane</location>
    </subcellularLocation>
</comment>
<dbReference type="PANTHER" id="PTHR47348:SF3">
    <property type="entry name" value="MEIOTICALLY UP-REGULATED GENE 190 PROTEIN"/>
    <property type="match status" value="1"/>
</dbReference>
<gene>
    <name evidence="15" type="ORF">F8M41_004053</name>
</gene>
<dbReference type="InterPro" id="IPR037765">
    <property type="entry name" value="C2B_Tricalbin"/>
</dbReference>
<evidence type="ECO:0000256" key="12">
    <source>
        <dbReference type="SAM" id="Phobius"/>
    </source>
</evidence>
<feature type="region of interest" description="Disordered" evidence="11">
    <location>
        <begin position="952"/>
        <end position="981"/>
    </location>
</feature>
<feature type="domain" description="C2" evidence="13">
    <location>
        <begin position="598"/>
        <end position="733"/>
    </location>
</feature>
<name>A0A8H3XC93_GIGMA</name>
<feature type="domain" description="C2" evidence="13">
    <location>
        <begin position="446"/>
        <end position="576"/>
    </location>
</feature>
<evidence type="ECO:0000256" key="2">
    <source>
        <dbReference type="ARBA" id="ARBA00022448"/>
    </source>
</evidence>
<dbReference type="Proteomes" id="UP000439903">
    <property type="component" value="Unassembled WGS sequence"/>
</dbReference>
<evidence type="ECO:0000313" key="16">
    <source>
        <dbReference type="Proteomes" id="UP000439903"/>
    </source>
</evidence>
<evidence type="ECO:0000313" key="15">
    <source>
        <dbReference type="EMBL" id="KAF0440401.1"/>
    </source>
</evidence>
<dbReference type="GO" id="GO:0008289">
    <property type="term" value="F:lipid binding"/>
    <property type="evidence" value="ECO:0007669"/>
    <property type="project" value="UniProtKB-KW"/>
</dbReference>
<dbReference type="Gene3D" id="2.60.40.150">
    <property type="entry name" value="C2 domain"/>
    <property type="match status" value="2"/>
</dbReference>
<dbReference type="InterPro" id="IPR031468">
    <property type="entry name" value="SMP_LBD"/>
</dbReference>
<dbReference type="Pfam" id="PF00168">
    <property type="entry name" value="C2"/>
    <property type="match status" value="2"/>
</dbReference>
<keyword evidence="6" id="KW-0256">Endoplasmic reticulum</keyword>
<dbReference type="PROSITE" id="PS50004">
    <property type="entry name" value="C2"/>
    <property type="match status" value="2"/>
</dbReference>
<feature type="region of interest" description="Disordered" evidence="11">
    <location>
        <begin position="99"/>
        <end position="177"/>
    </location>
</feature>
<dbReference type="SUPFAM" id="SSF49562">
    <property type="entry name" value="C2 domain (Calcium/lipid-binding domain, CaLB)"/>
    <property type="match status" value="2"/>
</dbReference>
<proteinExistence type="predicted"/>
<dbReference type="PANTHER" id="PTHR47348">
    <property type="entry name" value="MEIOTICALLY UP-REGULATED GENE 190 PROTEIN"/>
    <property type="match status" value="1"/>
</dbReference>
<dbReference type="Pfam" id="PF25331">
    <property type="entry name" value="C2_Mug190_3rd"/>
    <property type="match status" value="1"/>
</dbReference>
<evidence type="ECO:0000256" key="3">
    <source>
        <dbReference type="ARBA" id="ARBA00022553"/>
    </source>
</evidence>
<feature type="compositionally biased region" description="Polar residues" evidence="11">
    <location>
        <begin position="143"/>
        <end position="159"/>
    </location>
</feature>
<keyword evidence="16" id="KW-1185">Reference proteome</keyword>
<dbReference type="InterPro" id="IPR035892">
    <property type="entry name" value="C2_domain_sf"/>
</dbReference>
<feature type="transmembrane region" description="Helical" evidence="12">
    <location>
        <begin position="191"/>
        <end position="219"/>
    </location>
</feature>
<comment type="caution">
    <text evidence="15">The sequence shown here is derived from an EMBL/GenBank/DDBJ whole genome shotgun (WGS) entry which is preliminary data.</text>
</comment>
<evidence type="ECO:0000256" key="9">
    <source>
        <dbReference type="ARBA" id="ARBA00023121"/>
    </source>
</evidence>
<accession>A0A8H3XC93</accession>
<evidence type="ECO:0000256" key="6">
    <source>
        <dbReference type="ARBA" id="ARBA00022824"/>
    </source>
</evidence>
<dbReference type="OrthoDB" id="419768at2759"/>
<evidence type="ECO:0000256" key="11">
    <source>
        <dbReference type="SAM" id="MobiDB-lite"/>
    </source>
</evidence>